<name>A0ABV7D562_9PROT</name>
<comment type="caution">
    <text evidence="2">The sequence shown here is derived from an EMBL/GenBank/DDBJ whole genome shotgun (WGS) entry which is preliminary data.</text>
</comment>
<accession>A0ABV7D562</accession>
<dbReference type="EMBL" id="JBHRSL010000010">
    <property type="protein sequence ID" value="MFC3052323.1"/>
    <property type="molecule type" value="Genomic_DNA"/>
</dbReference>
<feature type="transmembrane region" description="Helical" evidence="1">
    <location>
        <begin position="7"/>
        <end position="27"/>
    </location>
</feature>
<dbReference type="Proteomes" id="UP001595444">
    <property type="component" value="Unassembled WGS sequence"/>
</dbReference>
<feature type="transmembrane region" description="Helical" evidence="1">
    <location>
        <begin position="310"/>
        <end position="333"/>
    </location>
</feature>
<feature type="transmembrane region" description="Helical" evidence="1">
    <location>
        <begin position="339"/>
        <end position="361"/>
    </location>
</feature>
<dbReference type="PANTHER" id="PTHR37814">
    <property type="entry name" value="CONSERVED MEMBRANE PROTEIN"/>
    <property type="match status" value="1"/>
</dbReference>
<feature type="transmembrane region" description="Helical" evidence="1">
    <location>
        <begin position="152"/>
        <end position="174"/>
    </location>
</feature>
<evidence type="ECO:0000313" key="3">
    <source>
        <dbReference type="Proteomes" id="UP001595444"/>
    </source>
</evidence>
<reference evidence="3" key="1">
    <citation type="journal article" date="2019" name="Int. J. Syst. Evol. Microbiol.">
        <title>The Global Catalogue of Microorganisms (GCM) 10K type strain sequencing project: providing services to taxonomists for standard genome sequencing and annotation.</title>
        <authorList>
            <consortium name="The Broad Institute Genomics Platform"/>
            <consortium name="The Broad Institute Genome Sequencing Center for Infectious Disease"/>
            <person name="Wu L."/>
            <person name="Ma J."/>
        </authorList>
    </citation>
    <scope>NUCLEOTIDE SEQUENCE [LARGE SCALE GENOMIC DNA]</scope>
    <source>
        <strain evidence="3">KCTC 62164</strain>
    </source>
</reference>
<feature type="transmembrane region" description="Helical" evidence="1">
    <location>
        <begin position="47"/>
        <end position="67"/>
    </location>
</feature>
<dbReference type="RefSeq" id="WP_194214010.1">
    <property type="nucleotide sequence ID" value="NZ_CP061205.1"/>
</dbReference>
<evidence type="ECO:0008006" key="4">
    <source>
        <dbReference type="Google" id="ProtNLM"/>
    </source>
</evidence>
<feature type="transmembrane region" description="Helical" evidence="1">
    <location>
        <begin position="88"/>
        <end position="109"/>
    </location>
</feature>
<organism evidence="2 3">
    <name type="scientific">Kordiimonas pumila</name>
    <dbReference type="NCBI Taxonomy" id="2161677"/>
    <lineage>
        <taxon>Bacteria</taxon>
        <taxon>Pseudomonadati</taxon>
        <taxon>Pseudomonadota</taxon>
        <taxon>Alphaproteobacteria</taxon>
        <taxon>Kordiimonadales</taxon>
        <taxon>Kordiimonadaceae</taxon>
        <taxon>Kordiimonas</taxon>
    </lineage>
</organism>
<protein>
    <recommendedName>
        <fullName evidence="4">Membrane protein YkvI</fullName>
    </recommendedName>
</protein>
<evidence type="ECO:0000313" key="2">
    <source>
        <dbReference type="EMBL" id="MFC3052323.1"/>
    </source>
</evidence>
<keyword evidence="1" id="KW-1133">Transmembrane helix</keyword>
<feature type="transmembrane region" description="Helical" evidence="1">
    <location>
        <begin position="121"/>
        <end position="140"/>
    </location>
</feature>
<feature type="transmembrane region" description="Helical" evidence="1">
    <location>
        <begin position="220"/>
        <end position="244"/>
    </location>
</feature>
<feature type="transmembrane region" description="Helical" evidence="1">
    <location>
        <begin position="264"/>
        <end position="289"/>
    </location>
</feature>
<keyword evidence="1" id="KW-0812">Transmembrane</keyword>
<evidence type="ECO:0000256" key="1">
    <source>
        <dbReference type="SAM" id="Phobius"/>
    </source>
</evidence>
<keyword evidence="1" id="KW-0472">Membrane</keyword>
<feature type="transmembrane region" description="Helical" evidence="1">
    <location>
        <begin position="186"/>
        <end position="208"/>
    </location>
</feature>
<sequence length="366" mass="40067">MKTESDWFRRIILPGLAFKAVVIGGGYATGRELVTFFLGSGPLGGLYGLVLAMLIWSCICAVTFSFAHQTNSYDYRSFFKKLLGPLWPLFEAAYFLALMVTLAVFAAAAGEIGSALFNWPTLLGALLLMGSITMFAMFGNDSVEHLFKYVSYFLYVTYAVFIVLSVSSFGHQIAMAFEGQPSTDGWALGGMTYAGYNVVGAVTILPIIRHMRSKKDAVQAGLIAGPLAMVPAILFFIAMVAFYPEIGNERLPSDFLLDRLNMPVFRYIFQAMIFAALLESGVGGVHAINERIAKSYHEKTTRDLSKFARLGITLTVLVLSIFVAGHFGLVALIAQGYSFLAYVFLAIFLAPLVTVGLWRVLHPEAD</sequence>
<dbReference type="PANTHER" id="PTHR37814:SF1">
    <property type="entry name" value="MEMBRANE PROTEIN"/>
    <property type="match status" value="1"/>
</dbReference>
<keyword evidence="3" id="KW-1185">Reference proteome</keyword>
<proteinExistence type="predicted"/>
<gene>
    <name evidence="2" type="ORF">ACFOKA_10445</name>
</gene>
<dbReference type="InterPro" id="IPR038728">
    <property type="entry name" value="YkvI-like"/>
</dbReference>
<dbReference type="Gene3D" id="1.10.4160.10">
    <property type="entry name" value="Hydantoin permease"/>
    <property type="match status" value="1"/>
</dbReference>